<reference evidence="2 3" key="1">
    <citation type="submission" date="2017-06" db="EMBL/GenBank/DDBJ databases">
        <title>Cultured bacterium strain Saccharothrix yanglingensis Hhs.015.</title>
        <authorList>
            <person name="Xia Y."/>
        </authorList>
    </citation>
    <scope>NUCLEOTIDE SEQUENCE [LARGE SCALE GENOMIC DNA]</scope>
    <source>
        <strain evidence="2 3">Hhs.015</strain>
    </source>
</reference>
<dbReference type="RefSeq" id="WP_306747614.1">
    <property type="nucleotide sequence ID" value="NZ_NSDM01000008.1"/>
</dbReference>
<evidence type="ECO:0000313" key="2">
    <source>
        <dbReference type="EMBL" id="MDQ2586381.1"/>
    </source>
</evidence>
<feature type="domain" description="DUF4097" evidence="1">
    <location>
        <begin position="127"/>
        <end position="279"/>
    </location>
</feature>
<proteinExistence type="predicted"/>
<dbReference type="Pfam" id="PF13349">
    <property type="entry name" value="DUF4097"/>
    <property type="match status" value="1"/>
</dbReference>
<dbReference type="EMBL" id="NSDM01000008">
    <property type="protein sequence ID" value="MDQ2586381.1"/>
    <property type="molecule type" value="Genomic_DNA"/>
</dbReference>
<protein>
    <recommendedName>
        <fullName evidence="1">DUF4097 domain-containing protein</fullName>
    </recommendedName>
</protein>
<evidence type="ECO:0000259" key="1">
    <source>
        <dbReference type="Pfam" id="PF13349"/>
    </source>
</evidence>
<evidence type="ECO:0000313" key="3">
    <source>
        <dbReference type="Proteomes" id="UP001225605"/>
    </source>
</evidence>
<dbReference type="Gene3D" id="2.160.20.120">
    <property type="match status" value="1"/>
</dbReference>
<accession>A0ABU0X2L3</accession>
<gene>
    <name evidence="2" type="ORF">CKY47_20775</name>
</gene>
<organism evidence="2 3">
    <name type="scientific">Saccharothrix yanglingensis</name>
    <dbReference type="NCBI Taxonomy" id="659496"/>
    <lineage>
        <taxon>Bacteria</taxon>
        <taxon>Bacillati</taxon>
        <taxon>Actinomycetota</taxon>
        <taxon>Actinomycetes</taxon>
        <taxon>Pseudonocardiales</taxon>
        <taxon>Pseudonocardiaceae</taxon>
        <taxon>Saccharothrix</taxon>
    </lineage>
</organism>
<keyword evidence="3" id="KW-1185">Reference proteome</keyword>
<sequence length="312" mass="31734">MESSDVVRQQGFEVEGTVEVDVSVPAGRVRVHLVDEPGVHVEVKHEASATEPVTTGLSGLLNWANEQFGGQLANQFGSQFGGRFGGGPGQPTGPAEAVRDARVEVTGSRLRVRSSEALPLRGVPLDVVVRAPEGSHVIVKSDSADVTVTGPAGRLEIRTGTGHVTTDRADASSRVDSRSGKLRLGPMLGGLRAKTGSGDIEVAAIGGNTVLHSGTGDVWLGAVQDDVQVRTAGGDVTVADAASGRIQMGTGSGDVRVGVRPGVAAQIDLLSSSGTARSELDVSDTPPPGDPLLFITGRTGTGTALVTTATAG</sequence>
<comment type="caution">
    <text evidence="2">The sequence shown here is derived from an EMBL/GenBank/DDBJ whole genome shotgun (WGS) entry which is preliminary data.</text>
</comment>
<dbReference type="InterPro" id="IPR025164">
    <property type="entry name" value="Toastrack_DUF4097"/>
</dbReference>
<dbReference type="Proteomes" id="UP001225605">
    <property type="component" value="Unassembled WGS sequence"/>
</dbReference>
<name>A0ABU0X2L3_9PSEU</name>